<dbReference type="EMBL" id="CP047218">
    <property type="protein sequence ID" value="QHD65938.1"/>
    <property type="molecule type" value="Genomic_DNA"/>
</dbReference>
<organism evidence="1 2">
    <name type="scientific">Sphingobium yanoikuyae</name>
    <name type="common">Sphingomonas yanoikuyae</name>
    <dbReference type="NCBI Taxonomy" id="13690"/>
    <lineage>
        <taxon>Bacteria</taxon>
        <taxon>Pseudomonadati</taxon>
        <taxon>Pseudomonadota</taxon>
        <taxon>Alphaproteobacteria</taxon>
        <taxon>Sphingomonadales</taxon>
        <taxon>Sphingomonadaceae</taxon>
        <taxon>Sphingobium</taxon>
    </lineage>
</organism>
<evidence type="ECO:0000313" key="1">
    <source>
        <dbReference type="EMBL" id="QHD65938.1"/>
    </source>
</evidence>
<sequence length="126" mass="13877">MLHLASKHRLRYVGLASGEPLAISAWLALLSGRAFFELRCPFGGDTQKNEVTMISVSLIPWQPMELLPEDRKDGRRLLLWNQLGTSVAAWDNTEGAQGWCLAFGGLPAGKFPVVAPSYWSDINPPV</sequence>
<name>A0A6P1GC33_SPHYA</name>
<dbReference type="RefSeq" id="WP_159365506.1">
    <property type="nucleotide sequence ID" value="NZ_CP047218.1"/>
</dbReference>
<dbReference type="Proteomes" id="UP000464086">
    <property type="component" value="Chromosome"/>
</dbReference>
<protein>
    <submittedName>
        <fullName evidence="1">Uncharacterized protein</fullName>
    </submittedName>
</protein>
<reference evidence="1 2" key="1">
    <citation type="submission" date="2019-12" db="EMBL/GenBank/DDBJ databases">
        <title>Functional and genomic insights into the Sphingobium yanoikuyae YC-JY1, a bacterium efficiently degrading bisphenol A.</title>
        <authorList>
            <person name="Jia Y."/>
            <person name="Li X."/>
            <person name="Wang J."/>
            <person name="Eltoukhy A."/>
            <person name="Lamraoui I."/>
            <person name="Yan Y."/>
        </authorList>
    </citation>
    <scope>NUCLEOTIDE SEQUENCE [LARGE SCALE GENOMIC DNA]</scope>
    <source>
        <strain evidence="1 2">YC-JY1</strain>
    </source>
</reference>
<accession>A0A6P1GC33</accession>
<evidence type="ECO:0000313" key="2">
    <source>
        <dbReference type="Proteomes" id="UP000464086"/>
    </source>
</evidence>
<proteinExistence type="predicted"/>
<gene>
    <name evidence="1" type="ORF">GS397_01885</name>
</gene>
<dbReference type="AlphaFoldDB" id="A0A6P1GC33"/>